<reference evidence="2 3" key="1">
    <citation type="submission" date="2024-02" db="EMBL/GenBank/DDBJ databases">
        <authorList>
            <person name="Vignale AGUSTIN F."/>
            <person name="Sosa J E."/>
            <person name="Modenutti C."/>
        </authorList>
    </citation>
    <scope>NUCLEOTIDE SEQUENCE [LARGE SCALE GENOMIC DNA]</scope>
</reference>
<evidence type="ECO:0008006" key="4">
    <source>
        <dbReference type="Google" id="ProtNLM"/>
    </source>
</evidence>
<keyword evidence="1" id="KW-0408">Iron</keyword>
<dbReference type="PANTHER" id="PTHR43822">
    <property type="entry name" value="HOMOACONITASE, MITOCHONDRIAL-RELATED"/>
    <property type="match status" value="1"/>
</dbReference>
<keyword evidence="3" id="KW-1185">Reference proteome</keyword>
<dbReference type="Proteomes" id="UP001642360">
    <property type="component" value="Unassembled WGS sequence"/>
</dbReference>
<proteinExistence type="predicted"/>
<dbReference type="InterPro" id="IPR050067">
    <property type="entry name" value="IPM_dehydratase_rel_enz"/>
</dbReference>
<evidence type="ECO:0000256" key="1">
    <source>
        <dbReference type="ARBA" id="ARBA00023004"/>
    </source>
</evidence>
<gene>
    <name evidence="2" type="ORF">ILEXP_LOCUS8820</name>
</gene>
<name>A0ABC8RAN3_9AQUA</name>
<dbReference type="Gene3D" id="3.30.499.10">
    <property type="entry name" value="Aconitase, domain 3"/>
    <property type="match status" value="1"/>
</dbReference>
<dbReference type="EMBL" id="CAUOFW020001114">
    <property type="protein sequence ID" value="CAK9141257.1"/>
    <property type="molecule type" value="Genomic_DNA"/>
</dbReference>
<feature type="non-terminal residue" evidence="2">
    <location>
        <position position="82"/>
    </location>
</feature>
<dbReference type="PANTHER" id="PTHR43822:SF2">
    <property type="entry name" value="HOMOACONITASE, MITOCHONDRIAL"/>
    <property type="match status" value="1"/>
</dbReference>
<evidence type="ECO:0000313" key="2">
    <source>
        <dbReference type="EMBL" id="CAK9141257.1"/>
    </source>
</evidence>
<dbReference type="InterPro" id="IPR015931">
    <property type="entry name" value="Acnase/IPM_dHydase_lsu_aba_1/3"/>
</dbReference>
<comment type="caution">
    <text evidence="2">The sequence shown here is derived from an EMBL/GenBank/DDBJ whole genome shotgun (WGS) entry which is preliminary data.</text>
</comment>
<organism evidence="2 3">
    <name type="scientific">Ilex paraguariensis</name>
    <name type="common">yerba mate</name>
    <dbReference type="NCBI Taxonomy" id="185542"/>
    <lineage>
        <taxon>Eukaryota</taxon>
        <taxon>Viridiplantae</taxon>
        <taxon>Streptophyta</taxon>
        <taxon>Embryophyta</taxon>
        <taxon>Tracheophyta</taxon>
        <taxon>Spermatophyta</taxon>
        <taxon>Magnoliopsida</taxon>
        <taxon>eudicotyledons</taxon>
        <taxon>Gunneridae</taxon>
        <taxon>Pentapetalae</taxon>
        <taxon>asterids</taxon>
        <taxon>campanulids</taxon>
        <taxon>Aquifoliales</taxon>
        <taxon>Aquifoliaceae</taxon>
        <taxon>Ilex</taxon>
    </lineage>
</organism>
<accession>A0ABC8RAN3</accession>
<dbReference type="AlphaFoldDB" id="A0ABC8RAN3"/>
<sequence length="82" mass="8827">MMMPEKIFARAFEKPQLNPGENVWVNVDVLMTHDVCGPGSSFVASVLTSSGKILVAEATTVAMAICIDHHSSNDVSYISSRS</sequence>
<evidence type="ECO:0000313" key="3">
    <source>
        <dbReference type="Proteomes" id="UP001642360"/>
    </source>
</evidence>
<protein>
    <recommendedName>
        <fullName evidence="4">3-isopropylmalate dehydratase</fullName>
    </recommendedName>
</protein>